<reference evidence="2 3" key="1">
    <citation type="journal article" date="2013" name="Front. Plant Sci.">
        <title>The Reference Genome of the Halophytic Plant Eutrema salsugineum.</title>
        <authorList>
            <person name="Yang R."/>
            <person name="Jarvis D.E."/>
            <person name="Chen H."/>
            <person name="Beilstein M.A."/>
            <person name="Grimwood J."/>
            <person name="Jenkins J."/>
            <person name="Shu S."/>
            <person name="Prochnik S."/>
            <person name="Xin M."/>
            <person name="Ma C."/>
            <person name="Schmutz J."/>
            <person name="Wing R.A."/>
            <person name="Mitchell-Olds T."/>
            <person name="Schumaker K.S."/>
            <person name="Wang X."/>
        </authorList>
    </citation>
    <scope>NUCLEOTIDE SEQUENCE [LARGE SCALE GENOMIC DNA]</scope>
</reference>
<dbReference type="Pfam" id="PF00646">
    <property type="entry name" value="F-box"/>
    <property type="match status" value="1"/>
</dbReference>
<accession>V4M389</accession>
<dbReference type="AlphaFoldDB" id="V4M389"/>
<evidence type="ECO:0000313" key="2">
    <source>
        <dbReference type="EMBL" id="ESQ46703.1"/>
    </source>
</evidence>
<dbReference type="InterPro" id="IPR050796">
    <property type="entry name" value="SCF_F-box_component"/>
</dbReference>
<dbReference type="InterPro" id="IPR001810">
    <property type="entry name" value="F-box_dom"/>
</dbReference>
<dbReference type="PANTHER" id="PTHR31672:SF13">
    <property type="entry name" value="F-BOX PROTEIN CPR30-LIKE"/>
    <property type="match status" value="1"/>
</dbReference>
<feature type="domain" description="F-box" evidence="1">
    <location>
        <begin position="6"/>
        <end position="57"/>
    </location>
</feature>
<protein>
    <recommendedName>
        <fullName evidence="1">F-box domain-containing protein</fullName>
    </recommendedName>
</protein>
<name>V4M389_EUTSA</name>
<dbReference type="OMA" id="TGWHQSF"/>
<evidence type="ECO:0000313" key="3">
    <source>
        <dbReference type="Proteomes" id="UP000030689"/>
    </source>
</evidence>
<keyword evidence="3" id="KW-1185">Reference proteome</keyword>
<dbReference type="InterPro" id="IPR036047">
    <property type="entry name" value="F-box-like_dom_sf"/>
</dbReference>
<dbReference type="CDD" id="cd22157">
    <property type="entry name" value="F-box_AtFBW1-like"/>
    <property type="match status" value="1"/>
</dbReference>
<dbReference type="Gene3D" id="1.20.1280.50">
    <property type="match status" value="1"/>
</dbReference>
<dbReference type="InterPro" id="IPR006527">
    <property type="entry name" value="F-box-assoc_dom_typ1"/>
</dbReference>
<organism evidence="2 3">
    <name type="scientific">Eutrema salsugineum</name>
    <name type="common">Saltwater cress</name>
    <name type="synonym">Sisymbrium salsugineum</name>
    <dbReference type="NCBI Taxonomy" id="72664"/>
    <lineage>
        <taxon>Eukaryota</taxon>
        <taxon>Viridiplantae</taxon>
        <taxon>Streptophyta</taxon>
        <taxon>Embryophyta</taxon>
        <taxon>Tracheophyta</taxon>
        <taxon>Spermatophyta</taxon>
        <taxon>Magnoliopsida</taxon>
        <taxon>eudicotyledons</taxon>
        <taxon>Gunneridae</taxon>
        <taxon>Pentapetalae</taxon>
        <taxon>rosids</taxon>
        <taxon>malvids</taxon>
        <taxon>Brassicales</taxon>
        <taxon>Brassicaceae</taxon>
        <taxon>Eutremeae</taxon>
        <taxon>Eutrema</taxon>
    </lineage>
</organism>
<dbReference type="SUPFAM" id="SSF81383">
    <property type="entry name" value="F-box domain"/>
    <property type="match status" value="1"/>
</dbReference>
<proteinExistence type="predicted"/>
<dbReference type="SMART" id="SM00256">
    <property type="entry name" value="FBOX"/>
    <property type="match status" value="1"/>
</dbReference>
<dbReference type="Pfam" id="PF07734">
    <property type="entry name" value="FBA_1"/>
    <property type="match status" value="1"/>
</dbReference>
<sequence length="277" mass="31818">MVKRHRSRVELLPHDAVEIILERVPGKSLRRFRSVSKRWKSTIDSRRFHEQQLIRRRQSRGADMLLVSIVDYGEDCDPGRMRTVLGSSEIWTVSFSILTTDEVCHGSCDGLLFLSHFYKQNVVINPATGWHQSFLHSCFQQLCVYRLKKGLQLTPCKLGFGKDKSTGTYKPVLLYNSSELGLDSVTSCEVFDFSTNAWRYVLHASSYQIITCQLSHCRDIIMSTLDNRLCVSEKNWPTQVIWSFVSSGGNKTWEKICSIDLTQIFFVTGNPNGHWNQ</sequence>
<dbReference type="PROSITE" id="PS50181">
    <property type="entry name" value="FBOX"/>
    <property type="match status" value="1"/>
</dbReference>
<dbReference type="EMBL" id="KI517426">
    <property type="protein sequence ID" value="ESQ46703.1"/>
    <property type="molecule type" value="Genomic_DNA"/>
</dbReference>
<dbReference type="PANTHER" id="PTHR31672">
    <property type="entry name" value="BNACNNG10540D PROTEIN"/>
    <property type="match status" value="1"/>
</dbReference>
<dbReference type="Proteomes" id="UP000030689">
    <property type="component" value="Unassembled WGS sequence"/>
</dbReference>
<dbReference type="KEGG" id="eus:EUTSA_v10000283mg"/>
<evidence type="ECO:0000259" key="1">
    <source>
        <dbReference type="PROSITE" id="PS50181"/>
    </source>
</evidence>
<dbReference type="Gramene" id="ESQ46703">
    <property type="protein sequence ID" value="ESQ46703"/>
    <property type="gene ID" value="EUTSA_v10000283mg"/>
</dbReference>
<gene>
    <name evidence="2" type="ORF">EUTSA_v10000283mg</name>
</gene>